<feature type="compositionally biased region" description="Low complexity" evidence="1">
    <location>
        <begin position="122"/>
        <end position="134"/>
    </location>
</feature>
<dbReference type="RefSeq" id="WP_283741723.1">
    <property type="nucleotide sequence ID" value="NZ_JASJEV010000012.1"/>
</dbReference>
<feature type="chain" id="PRO_5047060898" evidence="2">
    <location>
        <begin position="37"/>
        <end position="299"/>
    </location>
</feature>
<evidence type="ECO:0000256" key="1">
    <source>
        <dbReference type="SAM" id="MobiDB-lite"/>
    </source>
</evidence>
<feature type="compositionally biased region" description="Low complexity" evidence="1">
    <location>
        <begin position="73"/>
        <end position="83"/>
    </location>
</feature>
<reference evidence="4 5" key="1">
    <citation type="submission" date="2023-05" db="EMBL/GenBank/DDBJ databases">
        <title>Chelatococcus sp. nov., a moderately thermophilic bacterium isolated from hot spring microbial mat.</title>
        <authorList>
            <person name="Hu C.-J."/>
            <person name="Li W.-J."/>
        </authorList>
    </citation>
    <scope>NUCLEOTIDE SEQUENCE [LARGE SCALE GENOMIC DNA]</scope>
    <source>
        <strain evidence="4 5">SYSU G07232</strain>
    </source>
</reference>
<dbReference type="SMART" id="SM00871">
    <property type="entry name" value="AraC_E_bind"/>
    <property type="match status" value="1"/>
</dbReference>
<comment type="caution">
    <text evidence="4">The sequence shown here is derived from an EMBL/GenBank/DDBJ whole genome shotgun (WGS) entry which is preliminary data.</text>
</comment>
<feature type="domain" description="AraC effector-binding" evidence="3">
    <location>
        <begin position="146"/>
        <end position="297"/>
    </location>
</feature>
<feature type="region of interest" description="Disordered" evidence="1">
    <location>
        <begin position="37"/>
        <end position="141"/>
    </location>
</feature>
<accession>A0ABT7AK28</accession>
<dbReference type="Pfam" id="PF06445">
    <property type="entry name" value="GyrI-like"/>
    <property type="match status" value="1"/>
</dbReference>
<gene>
    <name evidence="4" type="ORF">QNA08_15980</name>
</gene>
<feature type="compositionally biased region" description="Pro residues" evidence="1">
    <location>
        <begin position="104"/>
        <end position="121"/>
    </location>
</feature>
<feature type="compositionally biased region" description="Pro residues" evidence="1">
    <location>
        <begin position="60"/>
        <end position="72"/>
    </location>
</feature>
<organism evidence="4 5">
    <name type="scientific">Chelatococcus albus</name>
    <dbReference type="NCBI Taxonomy" id="3047466"/>
    <lineage>
        <taxon>Bacteria</taxon>
        <taxon>Pseudomonadati</taxon>
        <taxon>Pseudomonadota</taxon>
        <taxon>Alphaproteobacteria</taxon>
        <taxon>Hyphomicrobiales</taxon>
        <taxon>Chelatococcaceae</taxon>
        <taxon>Chelatococcus</taxon>
    </lineage>
</organism>
<evidence type="ECO:0000259" key="3">
    <source>
        <dbReference type="SMART" id="SM00871"/>
    </source>
</evidence>
<dbReference type="Proteomes" id="UP001321492">
    <property type="component" value="Unassembled WGS sequence"/>
</dbReference>
<keyword evidence="2" id="KW-0732">Signal</keyword>
<feature type="signal peptide" evidence="2">
    <location>
        <begin position="1"/>
        <end position="36"/>
    </location>
</feature>
<dbReference type="InterPro" id="IPR010499">
    <property type="entry name" value="AraC_E-bd"/>
</dbReference>
<evidence type="ECO:0000313" key="4">
    <source>
        <dbReference type="EMBL" id="MDJ1159724.1"/>
    </source>
</evidence>
<dbReference type="InterPro" id="IPR029442">
    <property type="entry name" value="GyrI-like"/>
</dbReference>
<dbReference type="SUPFAM" id="SSF55136">
    <property type="entry name" value="Probable bacterial effector-binding domain"/>
    <property type="match status" value="1"/>
</dbReference>
<dbReference type="InterPro" id="IPR011256">
    <property type="entry name" value="Reg_factor_effector_dom_sf"/>
</dbReference>
<evidence type="ECO:0000313" key="5">
    <source>
        <dbReference type="Proteomes" id="UP001321492"/>
    </source>
</evidence>
<dbReference type="EMBL" id="JASJEV010000012">
    <property type="protein sequence ID" value="MDJ1159724.1"/>
    <property type="molecule type" value="Genomic_DNA"/>
</dbReference>
<sequence>MASVRGRRSAMRARPSGARLLLAAGLIAALPWAGLAASAQTAPASPPADMKPVPVESAPLAPPPGTPAPPAAPVAGPAPTAETKPVEAKPAEPKPSGDAAGTPAAPPAVVSPPAGPAPPAATAPGQPGPGQASALPTLVPAPADPANVDEVMLAAKPAAVLAGQASWDDGFKQLFETFRKIGAELDKAGIKAAGRPVTVFVETDDMGFRFEAMVPIERAPEGRSELTPEIRFGSTPAGKALRFVHKAPYDEIDSTYEAITAYLDAKGITVKDAFIEEYVTEVKETSDASLEIYVYVQPK</sequence>
<name>A0ABT7AK28_9HYPH</name>
<protein>
    <submittedName>
        <fullName evidence="4">GyrI-like domain-containing protein</fullName>
    </submittedName>
</protein>
<keyword evidence="5" id="KW-1185">Reference proteome</keyword>
<dbReference type="Gene3D" id="3.20.80.10">
    <property type="entry name" value="Regulatory factor, effector binding domain"/>
    <property type="match status" value="1"/>
</dbReference>
<evidence type="ECO:0000256" key="2">
    <source>
        <dbReference type="SAM" id="SignalP"/>
    </source>
</evidence>
<proteinExistence type="predicted"/>